<keyword evidence="2" id="KW-0472">Membrane</keyword>
<protein>
    <recommendedName>
        <fullName evidence="5">Lipoprotein LpqB beta-propeller domain-containing protein</fullName>
    </recommendedName>
</protein>
<keyword evidence="2" id="KW-0812">Transmembrane</keyword>
<feature type="compositionally biased region" description="Gly residues" evidence="1">
    <location>
        <begin position="57"/>
        <end position="81"/>
    </location>
</feature>
<dbReference type="Proteomes" id="UP000230638">
    <property type="component" value="Unassembled WGS sequence"/>
</dbReference>
<evidence type="ECO:0000256" key="2">
    <source>
        <dbReference type="SAM" id="Phobius"/>
    </source>
</evidence>
<dbReference type="EMBL" id="PCTL01000021">
    <property type="protein sequence ID" value="PIP73398.1"/>
    <property type="molecule type" value="Genomic_DNA"/>
</dbReference>
<evidence type="ECO:0000313" key="4">
    <source>
        <dbReference type="Proteomes" id="UP000230638"/>
    </source>
</evidence>
<gene>
    <name evidence="3" type="ORF">COW88_02150</name>
</gene>
<accession>A0A2H0CVE7</accession>
<dbReference type="AlphaFoldDB" id="A0A2H0CVE7"/>
<reference evidence="3 4" key="1">
    <citation type="submission" date="2017-09" db="EMBL/GenBank/DDBJ databases">
        <title>Depth-based differentiation of microbial function through sediment-hosted aquifers and enrichment of novel symbionts in the deep terrestrial subsurface.</title>
        <authorList>
            <person name="Probst A.J."/>
            <person name="Ladd B."/>
            <person name="Jarett J.K."/>
            <person name="Geller-Mcgrath D.E."/>
            <person name="Sieber C.M."/>
            <person name="Emerson J.B."/>
            <person name="Anantharaman K."/>
            <person name="Thomas B.C."/>
            <person name="Malmstrom R."/>
            <person name="Stieglmeier M."/>
            <person name="Klingl A."/>
            <person name="Woyke T."/>
            <person name="Ryan C.M."/>
            <person name="Banfield J.F."/>
        </authorList>
    </citation>
    <scope>NUCLEOTIDE SEQUENCE [LARGE SCALE GENOMIC DNA]</scope>
    <source>
        <strain evidence="3">CG22_combo_CG10-13_8_21_14_all_47_15</strain>
    </source>
</reference>
<evidence type="ECO:0000313" key="3">
    <source>
        <dbReference type="EMBL" id="PIP73398.1"/>
    </source>
</evidence>
<name>A0A2H0CVE7_9BACT</name>
<organism evidence="3 4">
    <name type="scientific">Candidatus Lloydbacteria bacterium CG22_combo_CG10-13_8_21_14_all_47_15</name>
    <dbReference type="NCBI Taxonomy" id="1974635"/>
    <lineage>
        <taxon>Bacteria</taxon>
        <taxon>Candidatus Lloydiibacteriota</taxon>
    </lineage>
</organism>
<dbReference type="SUPFAM" id="SSF82171">
    <property type="entry name" value="DPP6 N-terminal domain-like"/>
    <property type="match status" value="1"/>
</dbReference>
<keyword evidence="2" id="KW-1133">Transmembrane helix</keyword>
<comment type="caution">
    <text evidence="3">The sequence shown here is derived from an EMBL/GenBank/DDBJ whole genome shotgun (WGS) entry which is preliminary data.</text>
</comment>
<evidence type="ECO:0008006" key="5">
    <source>
        <dbReference type="Google" id="ProtNLM"/>
    </source>
</evidence>
<feature type="region of interest" description="Disordered" evidence="1">
    <location>
        <begin position="46"/>
        <end position="81"/>
    </location>
</feature>
<feature type="transmembrane region" description="Helical" evidence="2">
    <location>
        <begin position="7"/>
        <end position="27"/>
    </location>
</feature>
<evidence type="ECO:0000256" key="1">
    <source>
        <dbReference type="SAM" id="MobiDB-lite"/>
    </source>
</evidence>
<proteinExistence type="predicted"/>
<sequence>MSRKTITILIIVGVLIAVVLLGLAWYLERGGTLGGGSVEPADRGIFSGFFPTDSEDTGGGGTPFGGAGGDGGDGRGSIRLGGGEGEARELPALRKIAEGPVVGATVFLRDGEPLARYADRRTGHIYEVDLSTDNTKRLTGTTIPAGQEMYWNKDGSQVIFLYIDDDSGRIVTFAGTVHEDTNEFNGSFITGVPLALASSQDSDRIFAIFNVDNSAVGIATDYDGNRRVEIFSLPFREWRALWPNTGTIALTTKPSKNVDGHMYFVNTQTGGFRNILNGILGLTALTSPDADTVLYSKSTPRGFETYFFDDGESERLAISTFPPDKCVWAADSVAVYCGVPTAVPRGDYPDDWYQGQVSLSDDIWIIDRESGFTDRIASPNVLGEDIDIIDPKIDEESTHIIFMNKKDRSLWTLRL</sequence>